<evidence type="ECO:0000256" key="1">
    <source>
        <dbReference type="ARBA" id="ARBA00005703"/>
    </source>
</evidence>
<dbReference type="GeneID" id="37035952"/>
<dbReference type="GO" id="GO:0003824">
    <property type="term" value="F:catalytic activity"/>
    <property type="evidence" value="ECO:0007669"/>
    <property type="project" value="UniProtKB-ARBA"/>
</dbReference>
<evidence type="ECO:0000313" key="4">
    <source>
        <dbReference type="EMBL" id="PWN42062.1"/>
    </source>
</evidence>
<organism evidence="4 5">
    <name type="scientific">Ceraceosorus guamensis</name>
    <dbReference type="NCBI Taxonomy" id="1522189"/>
    <lineage>
        <taxon>Eukaryota</taxon>
        <taxon>Fungi</taxon>
        <taxon>Dikarya</taxon>
        <taxon>Basidiomycota</taxon>
        <taxon>Ustilaginomycotina</taxon>
        <taxon>Exobasidiomycetes</taxon>
        <taxon>Ceraceosorales</taxon>
        <taxon>Ceraceosoraceae</taxon>
        <taxon>Ceraceosorus</taxon>
    </lineage>
</organism>
<evidence type="ECO:0000313" key="5">
    <source>
        <dbReference type="Proteomes" id="UP000245783"/>
    </source>
</evidence>
<reference evidence="4 5" key="1">
    <citation type="journal article" date="2018" name="Mol. Biol. Evol.">
        <title>Broad Genomic Sampling Reveals a Smut Pathogenic Ancestry of the Fungal Clade Ustilaginomycotina.</title>
        <authorList>
            <person name="Kijpornyongpan T."/>
            <person name="Mondo S.J."/>
            <person name="Barry K."/>
            <person name="Sandor L."/>
            <person name="Lee J."/>
            <person name="Lipzen A."/>
            <person name="Pangilinan J."/>
            <person name="LaButti K."/>
            <person name="Hainaut M."/>
            <person name="Henrissat B."/>
            <person name="Grigoriev I.V."/>
            <person name="Spatafora J.W."/>
            <person name="Aime M.C."/>
        </authorList>
    </citation>
    <scope>NUCLEOTIDE SEQUENCE [LARGE SCALE GENOMIC DNA]</scope>
    <source>
        <strain evidence="4 5">MCA 4658</strain>
    </source>
</reference>
<dbReference type="RefSeq" id="XP_025369222.1">
    <property type="nucleotide sequence ID" value="XM_025514082.1"/>
</dbReference>
<dbReference type="AlphaFoldDB" id="A0A316VX77"/>
<dbReference type="PANTHER" id="PTHR12290">
    <property type="entry name" value="CORNICHON-RELATED"/>
    <property type="match status" value="1"/>
</dbReference>
<dbReference type="InterPro" id="IPR035929">
    <property type="entry name" value="CoaB-like_sf"/>
</dbReference>
<feature type="region of interest" description="Disordered" evidence="2">
    <location>
        <begin position="128"/>
        <end position="162"/>
    </location>
</feature>
<sequence length="388" mass="42965">MSTAPSASSLSGPASTSQTFSAKEFFDTQPAPASLGAHTALVRDFVQRQQKEGRSVVLVTSGGTTVPLEQNVVRFLDNFSAGTRGATSAEYFLSQGYAVIFMHRQHSLAPYTRHYSHTTNPFLDLLAEPQEGDDTAPSSLNAPDGWRLGMGRGPHTHSKVVPIDDGAEAQPQQSQARAAGASSHPILVKSKHTEKLLPVLRAYHAAQKAQTLLRIPFVTVTDYLFLLRAVSGEMQTLGRRGMYYLAAAVSDFFVPEQKTPQHKIQSGKGSLVIEMDQVPKVLRPMVQDWAPEGYVVSFKLETDPKLLIPKARGALERYGHQLVIGNDLTRRKEEVVFVELEKEERWLRLSEMREALRGGLGGEVEIEEAIVKELCHRHQQWFQQAKLG</sequence>
<dbReference type="EMBL" id="KZ819384">
    <property type="protein sequence ID" value="PWN42062.1"/>
    <property type="molecule type" value="Genomic_DNA"/>
</dbReference>
<feature type="domain" description="DNA/pantothenate metabolism flavoprotein C-terminal" evidence="3">
    <location>
        <begin position="237"/>
        <end position="332"/>
    </location>
</feature>
<accession>A0A316VX77</accession>
<dbReference type="STRING" id="1522189.A0A316VX77"/>
<protein>
    <submittedName>
        <fullName evidence="4">DFP-domain-containing protein</fullName>
    </submittedName>
</protein>
<dbReference type="GO" id="GO:0015937">
    <property type="term" value="P:coenzyme A biosynthetic process"/>
    <property type="evidence" value="ECO:0007669"/>
    <property type="project" value="UniProtKB-ARBA"/>
</dbReference>
<evidence type="ECO:0000256" key="2">
    <source>
        <dbReference type="SAM" id="MobiDB-lite"/>
    </source>
</evidence>
<name>A0A316VX77_9BASI</name>
<gene>
    <name evidence="4" type="ORF">IE81DRAFT_323887</name>
</gene>
<comment type="similarity">
    <text evidence="1">Belongs to the PPC synthetase family.</text>
</comment>
<dbReference type="OrthoDB" id="70224at2759"/>
<dbReference type="Proteomes" id="UP000245783">
    <property type="component" value="Unassembled WGS sequence"/>
</dbReference>
<dbReference type="SUPFAM" id="SSF102645">
    <property type="entry name" value="CoaB-like"/>
    <property type="match status" value="2"/>
</dbReference>
<evidence type="ECO:0000259" key="3">
    <source>
        <dbReference type="Pfam" id="PF04127"/>
    </source>
</evidence>
<dbReference type="FunCoup" id="A0A316VX77">
    <property type="interactions" value="519"/>
</dbReference>
<proteinExistence type="inferred from homology"/>
<dbReference type="InParanoid" id="A0A316VX77"/>
<dbReference type="Gene3D" id="3.40.50.10300">
    <property type="entry name" value="CoaB-like"/>
    <property type="match status" value="1"/>
</dbReference>
<dbReference type="Pfam" id="PF04127">
    <property type="entry name" value="DFP"/>
    <property type="match status" value="1"/>
</dbReference>
<keyword evidence="5" id="KW-1185">Reference proteome</keyword>
<dbReference type="InterPro" id="IPR007085">
    <property type="entry name" value="DNA/pantothenate-metab_flavo_C"/>
</dbReference>